<dbReference type="PANTHER" id="PTHR33044">
    <property type="entry name" value="BIFUNCTIONAL INHIBITOR/LIPID-TRANSFER PROTEIN/SEED STORAGE 2S ALBUMIN SUPERFAMILY PROTEIN-RELATED"/>
    <property type="match status" value="1"/>
</dbReference>
<protein>
    <submittedName>
        <fullName evidence="9">Uncharacterized protein</fullName>
    </submittedName>
</protein>
<comment type="caution">
    <text evidence="9">The sequence shown here is derived from an EMBL/GenBank/DDBJ whole genome shotgun (WGS) entry which is preliminary data.</text>
</comment>
<dbReference type="InterPro" id="IPR043325">
    <property type="entry name" value="LTSS"/>
</dbReference>
<keyword evidence="6" id="KW-1015">Disulfide bond</keyword>
<keyword evidence="7" id="KW-0325">Glycoprotein</keyword>
<dbReference type="EMBL" id="PGOL01002963">
    <property type="protein sequence ID" value="PKI43868.1"/>
    <property type="molecule type" value="Genomic_DNA"/>
</dbReference>
<dbReference type="STRING" id="22663.A0A2I0IIN5"/>
<name>A0A2I0IIN5_PUNGR</name>
<keyword evidence="4" id="KW-0472">Membrane</keyword>
<dbReference type="CDD" id="cd00010">
    <property type="entry name" value="AAI_LTSS"/>
    <property type="match status" value="1"/>
</dbReference>
<comment type="subcellular location">
    <subcellularLocation>
        <location evidence="1">Cell membrane</location>
        <topology evidence="1">Lipid-anchor</topology>
        <topology evidence="1">GPI-anchor</topology>
    </subcellularLocation>
</comment>
<evidence type="ECO:0000256" key="6">
    <source>
        <dbReference type="ARBA" id="ARBA00023157"/>
    </source>
</evidence>
<evidence type="ECO:0000256" key="7">
    <source>
        <dbReference type="ARBA" id="ARBA00023180"/>
    </source>
</evidence>
<evidence type="ECO:0000313" key="9">
    <source>
        <dbReference type="EMBL" id="PKI43868.1"/>
    </source>
</evidence>
<keyword evidence="3" id="KW-1003">Cell membrane</keyword>
<keyword evidence="5" id="KW-0732">Signal</keyword>
<dbReference type="GO" id="GO:0098552">
    <property type="term" value="C:side of membrane"/>
    <property type="evidence" value="ECO:0007669"/>
    <property type="project" value="UniProtKB-KW"/>
</dbReference>
<evidence type="ECO:0000256" key="2">
    <source>
        <dbReference type="ARBA" id="ARBA00009748"/>
    </source>
</evidence>
<evidence type="ECO:0000256" key="8">
    <source>
        <dbReference type="ARBA" id="ARBA00023288"/>
    </source>
</evidence>
<reference evidence="9 10" key="1">
    <citation type="submission" date="2017-11" db="EMBL/GenBank/DDBJ databases">
        <title>De-novo sequencing of pomegranate (Punica granatum L.) genome.</title>
        <authorList>
            <person name="Akparov Z."/>
            <person name="Amiraslanov A."/>
            <person name="Hajiyeva S."/>
            <person name="Abbasov M."/>
            <person name="Kaur K."/>
            <person name="Hamwieh A."/>
            <person name="Solovyev V."/>
            <person name="Salamov A."/>
            <person name="Braich B."/>
            <person name="Kosarev P."/>
            <person name="Mahmoud A."/>
            <person name="Hajiyev E."/>
            <person name="Babayeva S."/>
            <person name="Izzatullayeva V."/>
            <person name="Mammadov A."/>
            <person name="Mammadov A."/>
            <person name="Sharifova S."/>
            <person name="Ojaghi J."/>
            <person name="Eynullazada K."/>
            <person name="Bayramov B."/>
            <person name="Abdulazimova A."/>
            <person name="Shahmuradov I."/>
        </authorList>
    </citation>
    <scope>NUCLEOTIDE SEQUENCE [LARGE SCALE GENOMIC DNA]</scope>
    <source>
        <strain evidence="10">cv. AG2017</strain>
        <tissue evidence="9">Leaf</tissue>
    </source>
</reference>
<dbReference type="GeneID" id="116214880"/>
<comment type="similarity">
    <text evidence="2">Belongs to the plant LTP family.</text>
</comment>
<evidence type="ECO:0000256" key="1">
    <source>
        <dbReference type="ARBA" id="ARBA00004609"/>
    </source>
</evidence>
<dbReference type="AlphaFoldDB" id="A0A2I0IIN5"/>
<dbReference type="InterPro" id="IPR036312">
    <property type="entry name" value="Bifun_inhib/LTP/seed_sf"/>
</dbReference>
<dbReference type="SUPFAM" id="SSF47699">
    <property type="entry name" value="Bifunctional inhibitor/lipid-transfer protein/seed storage 2S albumin"/>
    <property type="match status" value="1"/>
</dbReference>
<evidence type="ECO:0000313" key="10">
    <source>
        <dbReference type="Proteomes" id="UP000233551"/>
    </source>
</evidence>
<dbReference type="Proteomes" id="UP000233551">
    <property type="component" value="Unassembled WGS sequence"/>
</dbReference>
<evidence type="ECO:0000256" key="5">
    <source>
        <dbReference type="ARBA" id="ARBA00022729"/>
    </source>
</evidence>
<evidence type="ECO:0000256" key="3">
    <source>
        <dbReference type="ARBA" id="ARBA00022475"/>
    </source>
</evidence>
<accession>A0A2I0IIN5</accession>
<keyword evidence="10" id="KW-1185">Reference proteome</keyword>
<dbReference type="Gene3D" id="1.10.110.10">
    <property type="entry name" value="Plant lipid-transfer and hydrophobic proteins"/>
    <property type="match status" value="1"/>
</dbReference>
<keyword evidence="8" id="KW-0449">Lipoprotein</keyword>
<gene>
    <name evidence="9" type="ORF">CRG98_035702</name>
</gene>
<proteinExistence type="inferred from homology"/>
<keyword evidence="4" id="KW-0336">GPI-anchor</keyword>
<dbReference type="Pfam" id="PF14368">
    <property type="entry name" value="LTP_2"/>
    <property type="match status" value="1"/>
</dbReference>
<dbReference type="GO" id="GO:0005886">
    <property type="term" value="C:plasma membrane"/>
    <property type="evidence" value="ECO:0007669"/>
    <property type="project" value="UniProtKB-SubCell"/>
</dbReference>
<sequence>MASSNDSSRTDALCFLSLLLATAFFSTALSQAPSSSTSRPTVTSCQPQLLYLVPCAPFVQGTVQSPAGTCCNNLDRIYRQQPNCICLLLSSSDFNSLPINSTLALQLPQLCHLQGDAALCSGVPVPPITPSERAPNSPAAQVLLGGKNESSIAASPASQVAPRPSIISSGHSLNKGIILAMGIINSASIGIVMIALLTAGPYF</sequence>
<dbReference type="InterPro" id="IPR016140">
    <property type="entry name" value="Bifunc_inhib/LTP/seed_store"/>
</dbReference>
<evidence type="ECO:0000256" key="4">
    <source>
        <dbReference type="ARBA" id="ARBA00022622"/>
    </source>
</evidence>
<organism evidence="9 10">
    <name type="scientific">Punica granatum</name>
    <name type="common">Pomegranate</name>
    <dbReference type="NCBI Taxonomy" id="22663"/>
    <lineage>
        <taxon>Eukaryota</taxon>
        <taxon>Viridiplantae</taxon>
        <taxon>Streptophyta</taxon>
        <taxon>Embryophyta</taxon>
        <taxon>Tracheophyta</taxon>
        <taxon>Spermatophyta</taxon>
        <taxon>Magnoliopsida</taxon>
        <taxon>eudicotyledons</taxon>
        <taxon>Gunneridae</taxon>
        <taxon>Pentapetalae</taxon>
        <taxon>rosids</taxon>
        <taxon>malvids</taxon>
        <taxon>Myrtales</taxon>
        <taxon>Lythraceae</taxon>
        <taxon>Punica</taxon>
    </lineage>
</organism>
<dbReference type="OrthoDB" id="664243at2759"/>